<keyword evidence="5" id="KW-1185">Reference proteome</keyword>
<dbReference type="PANTHER" id="PTHR10039">
    <property type="entry name" value="AMELOGENIN"/>
    <property type="match status" value="1"/>
</dbReference>
<dbReference type="SUPFAM" id="SSF48403">
    <property type="entry name" value="Ankyrin repeat"/>
    <property type="match status" value="1"/>
</dbReference>
<dbReference type="Pfam" id="PF12796">
    <property type="entry name" value="Ank_2"/>
    <property type="match status" value="4"/>
</dbReference>
<organism evidence="4 5">
    <name type="scientific">Truncatella angustata</name>
    <dbReference type="NCBI Taxonomy" id="152316"/>
    <lineage>
        <taxon>Eukaryota</taxon>
        <taxon>Fungi</taxon>
        <taxon>Dikarya</taxon>
        <taxon>Ascomycota</taxon>
        <taxon>Pezizomycotina</taxon>
        <taxon>Sordariomycetes</taxon>
        <taxon>Xylariomycetidae</taxon>
        <taxon>Amphisphaeriales</taxon>
        <taxon>Sporocadaceae</taxon>
        <taxon>Truncatella</taxon>
    </lineage>
</organism>
<sequence>MFRDGGCRADEPFSLSCDPWYLRLLRYAQEHKVARVCGDDRCHVRKKPTLQGGAEQGGSRKEAGRRPFRWCVDQSSIVHLTSRKPLFTYCANSRIVDIKINHVSRQVDNTNSKVENLQTNKHFDDITKWLAPPDVSTNFNKAIKARHKGSGRRLLESEAYLKWETGQSSFLWLYGIPGCGKTILTSTVIEDLQKNQDLTRTLLYFYFDFTDTRKQSFENVIRSLIIQMYYRNKDAQKHLNSLYSTCRDGKDQPSFDSLQKAFTNMIHELREVWIVLDALDECTPRIELLSWTQDLAQNYQPLSNVHILITSRPEQDIKSAIERHADNEQMIAIRDDLLEADIRNYVQARVREHEGLKRWQGRSDIQDRIEASLLDKADGMFRWVSCQLDALEECLEQRSLLKALEDLPRTLDETYERILANIPSAHKHYTIRILQFLTYSEKPLRLDEAVDAIAVDIGEDATIRSRFDPQYRLPVPQEITRYCSSLVILVEKEGKYNEERIVEEVQLAHFSVKDYLTSNRLEKETAQHLEQKVARTSMAIVCLSYLLEPKPETDTIGLFPFSRYSARYWMGHAAVGDCNHQQMAALATYILSNASKLKSWCRLYDPDRPWADWPENISQGNHIAPGLYYASLGGLSHCVKSMVADKTDVNAQGGHYGNALQAASLSGHKEIVQLLMDAKADVNAQGGHYGNALQAASSKGHKEVVQILIDAEAEVNAQGGEYGNVLQAASSKGHKEVVQMLIDAEAEVNAQGGLYGNALQAASSGGHKEVVQILIDTEAEVNAQGGYYGNALQDASSKGHREIVKMLIDAEAEVNAQGGEYGNALQAASFEGHKEIVQMLIDTKAEVNAQGGHYGNALYAASWQGHKEIVQMLTDAKAEVNAQGGHYGNALQAASSEGHKEVVQMLIDTEAEVNAQGGLYGNALQAASSGGHKEVVQILIDAEAEVNAQGGHYGNALYAASSKGHKEIVQMLIDAEADVNAQGGEYGNALQAA</sequence>
<evidence type="ECO:0000313" key="4">
    <source>
        <dbReference type="EMBL" id="KAH6653659.1"/>
    </source>
</evidence>
<dbReference type="Gene3D" id="1.25.40.20">
    <property type="entry name" value="Ankyrin repeat-containing domain"/>
    <property type="match status" value="3"/>
</dbReference>
<evidence type="ECO:0000256" key="1">
    <source>
        <dbReference type="ARBA" id="ARBA00022737"/>
    </source>
</evidence>
<dbReference type="PROSITE" id="PS50088">
    <property type="entry name" value="ANK_REPEAT"/>
    <property type="match status" value="4"/>
</dbReference>
<name>A0A9P8ZY46_9PEZI</name>
<dbReference type="Pfam" id="PF22939">
    <property type="entry name" value="WHD_GPIID"/>
    <property type="match status" value="1"/>
</dbReference>
<feature type="domain" description="NACHT" evidence="3">
    <location>
        <begin position="169"/>
        <end position="313"/>
    </location>
</feature>
<dbReference type="InterPro" id="IPR036770">
    <property type="entry name" value="Ankyrin_rpt-contain_sf"/>
</dbReference>
<accession>A0A9P8ZY46</accession>
<protein>
    <submittedName>
        <fullName evidence="4">Ankyrin repeat-containing domain protein</fullName>
    </submittedName>
</protein>
<dbReference type="PROSITE" id="PS50837">
    <property type="entry name" value="NACHT"/>
    <property type="match status" value="1"/>
</dbReference>
<dbReference type="PROSITE" id="PS50297">
    <property type="entry name" value="ANK_REP_REGION"/>
    <property type="match status" value="1"/>
</dbReference>
<dbReference type="Pfam" id="PF24883">
    <property type="entry name" value="NPHP3_N"/>
    <property type="match status" value="1"/>
</dbReference>
<dbReference type="SMART" id="SM00248">
    <property type="entry name" value="ANK"/>
    <property type="match status" value="12"/>
</dbReference>
<feature type="repeat" description="ANK" evidence="2">
    <location>
        <begin position="886"/>
        <end position="918"/>
    </location>
</feature>
<gene>
    <name evidence="4" type="ORF">BKA67DRAFT_328105</name>
</gene>
<dbReference type="OrthoDB" id="1577640at2759"/>
<dbReference type="InterPro" id="IPR027417">
    <property type="entry name" value="P-loop_NTPase"/>
</dbReference>
<dbReference type="InterPro" id="IPR056884">
    <property type="entry name" value="NPHP3-like_N"/>
</dbReference>
<feature type="repeat" description="ANK" evidence="2">
    <location>
        <begin position="952"/>
        <end position="984"/>
    </location>
</feature>
<evidence type="ECO:0000259" key="3">
    <source>
        <dbReference type="PROSITE" id="PS50837"/>
    </source>
</evidence>
<dbReference type="InterPro" id="IPR007111">
    <property type="entry name" value="NACHT_NTPase"/>
</dbReference>
<feature type="repeat" description="ANK" evidence="2">
    <location>
        <begin position="655"/>
        <end position="687"/>
    </location>
</feature>
<dbReference type="GeneID" id="70125111"/>
<reference evidence="4" key="1">
    <citation type="journal article" date="2021" name="Nat. Commun.">
        <title>Genetic determinants of endophytism in the Arabidopsis root mycobiome.</title>
        <authorList>
            <person name="Mesny F."/>
            <person name="Miyauchi S."/>
            <person name="Thiergart T."/>
            <person name="Pickel B."/>
            <person name="Atanasova L."/>
            <person name="Karlsson M."/>
            <person name="Huettel B."/>
            <person name="Barry K.W."/>
            <person name="Haridas S."/>
            <person name="Chen C."/>
            <person name="Bauer D."/>
            <person name="Andreopoulos W."/>
            <person name="Pangilinan J."/>
            <person name="LaButti K."/>
            <person name="Riley R."/>
            <person name="Lipzen A."/>
            <person name="Clum A."/>
            <person name="Drula E."/>
            <person name="Henrissat B."/>
            <person name="Kohler A."/>
            <person name="Grigoriev I.V."/>
            <person name="Martin F.M."/>
            <person name="Hacquard S."/>
        </authorList>
    </citation>
    <scope>NUCLEOTIDE SEQUENCE</scope>
    <source>
        <strain evidence="4">MPI-SDFR-AT-0073</strain>
    </source>
</reference>
<feature type="repeat" description="ANK" evidence="2">
    <location>
        <begin position="688"/>
        <end position="720"/>
    </location>
</feature>
<evidence type="ECO:0000256" key="2">
    <source>
        <dbReference type="PROSITE-ProRule" id="PRU00023"/>
    </source>
</evidence>
<dbReference type="InterPro" id="IPR054471">
    <property type="entry name" value="GPIID_WHD"/>
</dbReference>
<keyword evidence="2" id="KW-0040">ANK repeat</keyword>
<proteinExistence type="predicted"/>
<dbReference type="AlphaFoldDB" id="A0A9P8ZY46"/>
<evidence type="ECO:0000313" key="5">
    <source>
        <dbReference type="Proteomes" id="UP000758603"/>
    </source>
</evidence>
<dbReference type="SUPFAM" id="SSF52540">
    <property type="entry name" value="P-loop containing nucleoside triphosphate hydrolases"/>
    <property type="match status" value="1"/>
</dbReference>
<dbReference type="RefSeq" id="XP_045957936.1">
    <property type="nucleotide sequence ID" value="XM_046096218.1"/>
</dbReference>
<dbReference type="EMBL" id="JAGPXC010000005">
    <property type="protein sequence ID" value="KAH6653659.1"/>
    <property type="molecule type" value="Genomic_DNA"/>
</dbReference>
<dbReference type="InterPro" id="IPR002110">
    <property type="entry name" value="Ankyrin_rpt"/>
</dbReference>
<dbReference type="Proteomes" id="UP000758603">
    <property type="component" value="Unassembled WGS sequence"/>
</dbReference>
<dbReference type="PANTHER" id="PTHR10039:SF16">
    <property type="entry name" value="GPI INOSITOL-DEACYLASE"/>
    <property type="match status" value="1"/>
</dbReference>
<comment type="caution">
    <text evidence="4">The sequence shown here is derived from an EMBL/GenBank/DDBJ whole genome shotgun (WGS) entry which is preliminary data.</text>
</comment>
<dbReference type="Gene3D" id="3.40.50.300">
    <property type="entry name" value="P-loop containing nucleotide triphosphate hydrolases"/>
    <property type="match status" value="1"/>
</dbReference>
<keyword evidence="1" id="KW-0677">Repeat</keyword>